<comment type="caution">
    <text evidence="2">The sequence shown here is derived from an EMBL/GenBank/DDBJ whole genome shotgun (WGS) entry which is preliminary data.</text>
</comment>
<proteinExistence type="predicted"/>
<evidence type="ECO:0000256" key="1">
    <source>
        <dbReference type="SAM" id="MobiDB-lite"/>
    </source>
</evidence>
<feature type="region of interest" description="Disordered" evidence="1">
    <location>
        <begin position="16"/>
        <end position="41"/>
    </location>
</feature>
<reference evidence="2" key="1">
    <citation type="submission" date="2023-03" db="EMBL/GenBank/DDBJ databases">
        <title>Massive genome expansion in bonnet fungi (Mycena s.s.) driven by repeated elements and novel gene families across ecological guilds.</title>
        <authorList>
            <consortium name="Lawrence Berkeley National Laboratory"/>
            <person name="Harder C.B."/>
            <person name="Miyauchi S."/>
            <person name="Viragh M."/>
            <person name="Kuo A."/>
            <person name="Thoen E."/>
            <person name="Andreopoulos B."/>
            <person name="Lu D."/>
            <person name="Skrede I."/>
            <person name="Drula E."/>
            <person name="Henrissat B."/>
            <person name="Morin E."/>
            <person name="Kohler A."/>
            <person name="Barry K."/>
            <person name="LaButti K."/>
            <person name="Morin E."/>
            <person name="Salamov A."/>
            <person name="Lipzen A."/>
            <person name="Mereny Z."/>
            <person name="Hegedus B."/>
            <person name="Baldrian P."/>
            <person name="Stursova M."/>
            <person name="Weitz H."/>
            <person name="Taylor A."/>
            <person name="Grigoriev I.V."/>
            <person name="Nagy L.G."/>
            <person name="Martin F."/>
            <person name="Kauserud H."/>
        </authorList>
    </citation>
    <scope>NUCLEOTIDE SEQUENCE</scope>
    <source>
        <strain evidence="2">CBHHK002</strain>
    </source>
</reference>
<organism evidence="2 3">
    <name type="scientific">Mycena albidolilacea</name>
    <dbReference type="NCBI Taxonomy" id="1033008"/>
    <lineage>
        <taxon>Eukaryota</taxon>
        <taxon>Fungi</taxon>
        <taxon>Dikarya</taxon>
        <taxon>Basidiomycota</taxon>
        <taxon>Agaricomycotina</taxon>
        <taxon>Agaricomycetes</taxon>
        <taxon>Agaricomycetidae</taxon>
        <taxon>Agaricales</taxon>
        <taxon>Marasmiineae</taxon>
        <taxon>Mycenaceae</taxon>
        <taxon>Mycena</taxon>
    </lineage>
</organism>
<sequence length="199" mass="21786">MTIHTHQCKQCVKTVSVRASRQTPPRPPLARPQAPLLPSLPPPTLAFVSGATRAGNFLDTARLMATTESHVMSKKHVPPTTLPLPSSSISAPRSLVSGAVRRGRPRRLLHKDTVPRCRSPGELPLSVFHPQVPMSRNTQTSPTQRQYYLPKSVRNLESRGLRPIELADTSETNTSLYNGTSEEPKAPSSLSYAQLNNEG</sequence>
<feature type="region of interest" description="Disordered" evidence="1">
    <location>
        <begin position="158"/>
        <end position="199"/>
    </location>
</feature>
<name>A0AAD6ZLA9_9AGAR</name>
<feature type="compositionally biased region" description="Polar residues" evidence="1">
    <location>
        <begin position="169"/>
        <end position="181"/>
    </location>
</feature>
<dbReference type="AlphaFoldDB" id="A0AAD6ZLA9"/>
<feature type="compositionally biased region" description="Polar residues" evidence="1">
    <location>
        <begin position="134"/>
        <end position="143"/>
    </location>
</feature>
<accession>A0AAD6ZLA9</accession>
<keyword evidence="3" id="KW-1185">Reference proteome</keyword>
<dbReference type="EMBL" id="JARIHO010000040">
    <property type="protein sequence ID" value="KAJ7327858.1"/>
    <property type="molecule type" value="Genomic_DNA"/>
</dbReference>
<evidence type="ECO:0000313" key="2">
    <source>
        <dbReference type="EMBL" id="KAJ7327858.1"/>
    </source>
</evidence>
<evidence type="ECO:0000313" key="3">
    <source>
        <dbReference type="Proteomes" id="UP001218218"/>
    </source>
</evidence>
<gene>
    <name evidence="2" type="ORF">DFH08DRAFT_967655</name>
</gene>
<dbReference type="Proteomes" id="UP001218218">
    <property type="component" value="Unassembled WGS sequence"/>
</dbReference>
<protein>
    <submittedName>
        <fullName evidence="2">Uncharacterized protein</fullName>
    </submittedName>
</protein>
<feature type="region of interest" description="Disordered" evidence="1">
    <location>
        <begin position="116"/>
        <end position="143"/>
    </location>
</feature>
<feature type="region of interest" description="Disordered" evidence="1">
    <location>
        <begin position="70"/>
        <end position="98"/>
    </location>
</feature>
<feature type="compositionally biased region" description="Polar residues" evidence="1">
    <location>
        <begin position="188"/>
        <end position="199"/>
    </location>
</feature>
<feature type="compositionally biased region" description="Low complexity" evidence="1">
    <location>
        <begin position="83"/>
        <end position="95"/>
    </location>
</feature>